<feature type="domain" description="Alpha/beta hydrolase fold-3" evidence="2">
    <location>
        <begin position="84"/>
        <end position="297"/>
    </location>
</feature>
<dbReference type="PANTHER" id="PTHR23024:SF577">
    <property type="entry name" value="CARBOXYLESTERASE 2-RELATED"/>
    <property type="match status" value="1"/>
</dbReference>
<evidence type="ECO:0000259" key="2">
    <source>
        <dbReference type="Pfam" id="PF07859"/>
    </source>
</evidence>
<dbReference type="SUPFAM" id="SSF53474">
    <property type="entry name" value="alpha/beta-Hydrolases"/>
    <property type="match status" value="1"/>
</dbReference>
<proteinExistence type="predicted"/>
<reference evidence="3 4" key="1">
    <citation type="journal article" date="2016" name="Sci. Rep.">
        <title>The Dendrobium catenatum Lindl. genome sequence provides insights into polysaccharide synthase, floral development and adaptive evolution.</title>
        <authorList>
            <person name="Zhang G.Q."/>
            <person name="Xu Q."/>
            <person name="Bian C."/>
            <person name="Tsai W.C."/>
            <person name="Yeh C.M."/>
            <person name="Liu K.W."/>
            <person name="Yoshida K."/>
            <person name="Zhang L.S."/>
            <person name="Chang S.B."/>
            <person name="Chen F."/>
            <person name="Shi Y."/>
            <person name="Su Y.Y."/>
            <person name="Zhang Y.Q."/>
            <person name="Chen L.J."/>
            <person name="Yin Y."/>
            <person name="Lin M."/>
            <person name="Huang H."/>
            <person name="Deng H."/>
            <person name="Wang Z.W."/>
            <person name="Zhu S.L."/>
            <person name="Zhao X."/>
            <person name="Deng C."/>
            <person name="Niu S.C."/>
            <person name="Huang J."/>
            <person name="Wang M."/>
            <person name="Liu G.H."/>
            <person name="Yang H.J."/>
            <person name="Xiao X.J."/>
            <person name="Hsiao Y.Y."/>
            <person name="Wu W.L."/>
            <person name="Chen Y.Y."/>
            <person name="Mitsuda N."/>
            <person name="Ohme-Takagi M."/>
            <person name="Luo Y.B."/>
            <person name="Van de Peer Y."/>
            <person name="Liu Z.J."/>
        </authorList>
    </citation>
    <scope>NUCLEOTIDE SEQUENCE [LARGE SCALE GENOMIC DNA]</scope>
    <source>
        <tissue evidence="3">The whole plant</tissue>
    </source>
</reference>
<dbReference type="Proteomes" id="UP000233837">
    <property type="component" value="Unassembled WGS sequence"/>
</dbReference>
<protein>
    <submittedName>
        <fullName evidence="3">Putative carboxylesterase 2</fullName>
    </submittedName>
</protein>
<dbReference type="EMBL" id="KZ503429">
    <property type="protein sequence ID" value="PKU64256.1"/>
    <property type="molecule type" value="Genomic_DNA"/>
</dbReference>
<evidence type="ECO:0000256" key="1">
    <source>
        <dbReference type="PROSITE-ProRule" id="PRU10038"/>
    </source>
</evidence>
<dbReference type="Pfam" id="PF07859">
    <property type="entry name" value="Abhydrolase_3"/>
    <property type="match status" value="1"/>
</dbReference>
<dbReference type="STRING" id="906689.A0A2I0VLG4"/>
<dbReference type="InterPro" id="IPR033140">
    <property type="entry name" value="Lipase_GDXG_put_SER_AS"/>
</dbReference>
<dbReference type="InterPro" id="IPR050466">
    <property type="entry name" value="Carboxylest/Gibb_receptor"/>
</dbReference>
<organism evidence="3 4">
    <name type="scientific">Dendrobium catenatum</name>
    <dbReference type="NCBI Taxonomy" id="906689"/>
    <lineage>
        <taxon>Eukaryota</taxon>
        <taxon>Viridiplantae</taxon>
        <taxon>Streptophyta</taxon>
        <taxon>Embryophyta</taxon>
        <taxon>Tracheophyta</taxon>
        <taxon>Spermatophyta</taxon>
        <taxon>Magnoliopsida</taxon>
        <taxon>Liliopsida</taxon>
        <taxon>Asparagales</taxon>
        <taxon>Orchidaceae</taxon>
        <taxon>Epidendroideae</taxon>
        <taxon>Malaxideae</taxon>
        <taxon>Dendrobiinae</taxon>
        <taxon>Dendrobium</taxon>
    </lineage>
</organism>
<dbReference type="InterPro" id="IPR013094">
    <property type="entry name" value="AB_hydrolase_3"/>
</dbReference>
<dbReference type="OrthoDB" id="408631at2759"/>
<dbReference type="InterPro" id="IPR029058">
    <property type="entry name" value="AB_hydrolase_fold"/>
</dbReference>
<accession>A0A2I0VLG4</accession>
<sequence length="318" mass="34827">MHSPPFSSTAAVPGDDEIAFQLLPIIRVYKSGRVERLCGTSTIPASFDPTTNVSSKDIIINSEISARLYIPTTTAASLQKLPILVYFHGGAFLIESAFSPTYHPHLNNLASFGQLLAVSINYRLAPENPLPVAYHDSWAGLQWVISRADPWLSERGDFSRIYIAGDSAGANIAHQMAVRAGAEGVKMIKGMALVDAYFWGEEPVGSEDRDIGFRADMERMWRFLCPGTSGLDDPRMNPVADAAPGLAGLGCERVLVVVAEKDVLWSRGKLYYDKLKSSGWSGEVQLIDTPDAEHDFHIFEPHTEKALAVTKQLAAFFV</sequence>
<dbReference type="Gene3D" id="3.40.50.1820">
    <property type="entry name" value="alpha/beta hydrolase"/>
    <property type="match status" value="1"/>
</dbReference>
<evidence type="ECO:0000313" key="3">
    <source>
        <dbReference type="EMBL" id="PKU64256.1"/>
    </source>
</evidence>
<name>A0A2I0VLG4_9ASPA</name>
<dbReference type="PROSITE" id="PS01174">
    <property type="entry name" value="LIPASE_GDXG_SER"/>
    <property type="match status" value="1"/>
</dbReference>
<reference evidence="3 4" key="2">
    <citation type="journal article" date="2017" name="Nature">
        <title>The Apostasia genome and the evolution of orchids.</title>
        <authorList>
            <person name="Zhang G.Q."/>
            <person name="Liu K.W."/>
            <person name="Li Z."/>
            <person name="Lohaus R."/>
            <person name="Hsiao Y.Y."/>
            <person name="Niu S.C."/>
            <person name="Wang J.Y."/>
            <person name="Lin Y.C."/>
            <person name="Xu Q."/>
            <person name="Chen L.J."/>
            <person name="Yoshida K."/>
            <person name="Fujiwara S."/>
            <person name="Wang Z.W."/>
            <person name="Zhang Y.Q."/>
            <person name="Mitsuda N."/>
            <person name="Wang M."/>
            <person name="Liu G.H."/>
            <person name="Pecoraro L."/>
            <person name="Huang H.X."/>
            <person name="Xiao X.J."/>
            <person name="Lin M."/>
            <person name="Wu X.Y."/>
            <person name="Wu W.L."/>
            <person name="Chen Y.Y."/>
            <person name="Chang S.B."/>
            <person name="Sakamoto S."/>
            <person name="Ohme-Takagi M."/>
            <person name="Yagi M."/>
            <person name="Zeng S.J."/>
            <person name="Shen C.Y."/>
            <person name="Yeh C.M."/>
            <person name="Luo Y.B."/>
            <person name="Tsai W.C."/>
            <person name="Van de Peer Y."/>
            <person name="Liu Z.J."/>
        </authorList>
    </citation>
    <scope>NUCLEOTIDE SEQUENCE [LARGE SCALE GENOMIC DNA]</scope>
    <source>
        <tissue evidence="3">The whole plant</tissue>
    </source>
</reference>
<gene>
    <name evidence="3" type="primary">CXE2</name>
    <name evidence="3" type="ORF">MA16_Dca005179</name>
</gene>
<dbReference type="PANTHER" id="PTHR23024">
    <property type="entry name" value="ARYLACETAMIDE DEACETYLASE"/>
    <property type="match status" value="1"/>
</dbReference>
<evidence type="ECO:0000313" key="4">
    <source>
        <dbReference type="Proteomes" id="UP000233837"/>
    </source>
</evidence>
<feature type="active site" evidence="1">
    <location>
        <position position="167"/>
    </location>
</feature>
<dbReference type="AlphaFoldDB" id="A0A2I0VLG4"/>
<keyword evidence="4" id="KW-1185">Reference proteome</keyword>
<dbReference type="GO" id="GO:0016787">
    <property type="term" value="F:hydrolase activity"/>
    <property type="evidence" value="ECO:0007669"/>
    <property type="project" value="InterPro"/>
</dbReference>